<dbReference type="PANTHER" id="PTHR33985">
    <property type="entry name" value="OS02G0491300 PROTEIN-RELATED"/>
    <property type="match status" value="1"/>
</dbReference>
<dbReference type="Pfam" id="PF02469">
    <property type="entry name" value="Fasciclin"/>
    <property type="match status" value="1"/>
</dbReference>
<accession>A0ABD2TB47</accession>
<keyword evidence="4" id="KW-1185">Reference proteome</keyword>
<dbReference type="SMART" id="SM00554">
    <property type="entry name" value="FAS1"/>
    <property type="match status" value="1"/>
</dbReference>
<dbReference type="EMBL" id="JBJKTR010000011">
    <property type="protein sequence ID" value="KAL3353525.1"/>
    <property type="molecule type" value="Genomic_DNA"/>
</dbReference>
<evidence type="ECO:0000259" key="2">
    <source>
        <dbReference type="PROSITE" id="PS50213"/>
    </source>
</evidence>
<dbReference type="Gene3D" id="2.30.180.10">
    <property type="entry name" value="FAS1 domain"/>
    <property type="match status" value="1"/>
</dbReference>
<dbReference type="InterPro" id="IPR036378">
    <property type="entry name" value="FAS1_dom_sf"/>
</dbReference>
<dbReference type="SUPFAM" id="SSF82153">
    <property type="entry name" value="FAS1 domain"/>
    <property type="match status" value="1"/>
</dbReference>
<evidence type="ECO:0000313" key="3">
    <source>
        <dbReference type="EMBL" id="KAL3353525.1"/>
    </source>
</evidence>
<feature type="non-terminal residue" evidence="3">
    <location>
        <position position="1"/>
    </location>
</feature>
<reference evidence="3 4" key="1">
    <citation type="submission" date="2024-05" db="EMBL/GenBank/DDBJ databases">
        <title>De novo assembly of an allotetraploid wild potato.</title>
        <authorList>
            <person name="Hosaka A.J."/>
        </authorList>
    </citation>
    <scope>NUCLEOTIDE SEQUENCE [LARGE SCALE GENOMIC DNA]</scope>
    <source>
        <tissue evidence="3">Young leaves</tissue>
    </source>
</reference>
<dbReference type="Proteomes" id="UP001627284">
    <property type="component" value="Unassembled WGS sequence"/>
</dbReference>
<dbReference type="InterPro" id="IPR000782">
    <property type="entry name" value="FAS1_domain"/>
</dbReference>
<sequence>IVYKYTLPHFIISHSNFEKPPKLKNRFPMANRLTLFLILSITAVSTAAVDSATNTTATVDIVSTAVHSRKPAKNTARTKYSISPYELNSLLSVLRYSGYPLFSNAIDTSDIQFQILTGHTTLADSSSVAAGSFTIFAPRDHFLYTLDMASNADAYVAALRSHVIPSRRLTITELRNLTSPYLDTLLPHYSILVETSRGDDDIVTIDGVRVSDPNLFVGSRFVVHGLDGILLTGFNMYEDTLSQMGKGFFAPEKVEPFAHKSGRHSASAVKNGGFSRVMRKHRKLQYRRIWKSNYNVRRNGGEDDF</sequence>
<gene>
    <name evidence="3" type="ORF">AABB24_018311</name>
</gene>
<dbReference type="InterPro" id="IPR052806">
    <property type="entry name" value="Fasciclin-like_AGP"/>
</dbReference>
<evidence type="ECO:0000313" key="4">
    <source>
        <dbReference type="Proteomes" id="UP001627284"/>
    </source>
</evidence>
<proteinExistence type="inferred from homology"/>
<name>A0ABD2TB47_9SOLN</name>
<dbReference type="PANTHER" id="PTHR33985:SF15">
    <property type="entry name" value="FASCICLIN-LIKE ARABINOGALACTAN PROTEIN 19"/>
    <property type="match status" value="1"/>
</dbReference>
<feature type="domain" description="FAS1" evidence="2">
    <location>
        <begin position="86"/>
        <end position="230"/>
    </location>
</feature>
<dbReference type="PROSITE" id="PS50213">
    <property type="entry name" value="FAS1"/>
    <property type="match status" value="1"/>
</dbReference>
<protein>
    <recommendedName>
        <fullName evidence="2">FAS1 domain-containing protein</fullName>
    </recommendedName>
</protein>
<comment type="caution">
    <text evidence="3">The sequence shown here is derived from an EMBL/GenBank/DDBJ whole genome shotgun (WGS) entry which is preliminary data.</text>
</comment>
<evidence type="ECO:0000256" key="1">
    <source>
        <dbReference type="ARBA" id="ARBA00007843"/>
    </source>
</evidence>
<comment type="similarity">
    <text evidence="1">Belongs to the fasciclin-like AGP family.</text>
</comment>
<dbReference type="AlphaFoldDB" id="A0ABD2TB47"/>
<organism evidence="3 4">
    <name type="scientific">Solanum stoloniferum</name>
    <dbReference type="NCBI Taxonomy" id="62892"/>
    <lineage>
        <taxon>Eukaryota</taxon>
        <taxon>Viridiplantae</taxon>
        <taxon>Streptophyta</taxon>
        <taxon>Embryophyta</taxon>
        <taxon>Tracheophyta</taxon>
        <taxon>Spermatophyta</taxon>
        <taxon>Magnoliopsida</taxon>
        <taxon>eudicotyledons</taxon>
        <taxon>Gunneridae</taxon>
        <taxon>Pentapetalae</taxon>
        <taxon>asterids</taxon>
        <taxon>lamiids</taxon>
        <taxon>Solanales</taxon>
        <taxon>Solanaceae</taxon>
        <taxon>Solanoideae</taxon>
        <taxon>Solaneae</taxon>
        <taxon>Solanum</taxon>
    </lineage>
</organism>